<dbReference type="EMBL" id="PFMR01000212">
    <property type="protein sequence ID" value="PIZ16099.1"/>
    <property type="molecule type" value="Genomic_DNA"/>
</dbReference>
<evidence type="ECO:0008006" key="4">
    <source>
        <dbReference type="Google" id="ProtNLM"/>
    </source>
</evidence>
<dbReference type="Proteomes" id="UP000229307">
    <property type="component" value="Unassembled WGS sequence"/>
</dbReference>
<sequence length="72" mass="7874">MKLFGKGKRWQALNYSLRSSSGQGMTEYILIIVLVAVAALVVVSKFGKQIAGMFTKSSEKIESTTKDAFGKK</sequence>
<evidence type="ECO:0000256" key="1">
    <source>
        <dbReference type="SAM" id="Phobius"/>
    </source>
</evidence>
<keyword evidence="1" id="KW-0472">Membrane</keyword>
<organism evidence="2 3">
    <name type="scientific">Candidatus Desantisbacteria bacterium CG_4_10_14_0_8_um_filter_48_22</name>
    <dbReference type="NCBI Taxonomy" id="1974543"/>
    <lineage>
        <taxon>Bacteria</taxon>
        <taxon>Candidatus Desantisiibacteriota</taxon>
    </lineage>
</organism>
<keyword evidence="1" id="KW-0812">Transmembrane</keyword>
<keyword evidence="1" id="KW-1133">Transmembrane helix</keyword>
<dbReference type="AlphaFoldDB" id="A0A2M7S9F4"/>
<evidence type="ECO:0000313" key="3">
    <source>
        <dbReference type="Proteomes" id="UP000229307"/>
    </source>
</evidence>
<evidence type="ECO:0000313" key="2">
    <source>
        <dbReference type="EMBL" id="PIZ16099.1"/>
    </source>
</evidence>
<comment type="caution">
    <text evidence="2">The sequence shown here is derived from an EMBL/GenBank/DDBJ whole genome shotgun (WGS) entry which is preliminary data.</text>
</comment>
<gene>
    <name evidence="2" type="ORF">COY52_08175</name>
</gene>
<proteinExistence type="predicted"/>
<reference evidence="3" key="1">
    <citation type="submission" date="2017-09" db="EMBL/GenBank/DDBJ databases">
        <title>Depth-based differentiation of microbial function through sediment-hosted aquifers and enrichment of novel symbionts in the deep terrestrial subsurface.</title>
        <authorList>
            <person name="Probst A.J."/>
            <person name="Ladd B."/>
            <person name="Jarett J.K."/>
            <person name="Geller-Mcgrath D.E."/>
            <person name="Sieber C.M.K."/>
            <person name="Emerson J.B."/>
            <person name="Anantharaman K."/>
            <person name="Thomas B.C."/>
            <person name="Malmstrom R."/>
            <person name="Stieglmeier M."/>
            <person name="Klingl A."/>
            <person name="Woyke T."/>
            <person name="Ryan C.M."/>
            <person name="Banfield J.F."/>
        </authorList>
    </citation>
    <scope>NUCLEOTIDE SEQUENCE [LARGE SCALE GENOMIC DNA]</scope>
</reference>
<feature type="transmembrane region" description="Helical" evidence="1">
    <location>
        <begin position="28"/>
        <end position="47"/>
    </location>
</feature>
<accession>A0A2M7S9F4</accession>
<protein>
    <recommendedName>
        <fullName evidence="4">Flp family type IVb pilin</fullName>
    </recommendedName>
</protein>
<name>A0A2M7S9F4_9BACT</name>